<feature type="non-terminal residue" evidence="1">
    <location>
        <position position="1"/>
    </location>
</feature>
<dbReference type="AlphaFoldDB" id="A0A4Y7SES6"/>
<evidence type="ECO:0000313" key="1">
    <source>
        <dbReference type="EMBL" id="TEB20314.1"/>
    </source>
</evidence>
<feature type="non-terminal residue" evidence="1">
    <location>
        <position position="440"/>
    </location>
</feature>
<protein>
    <submittedName>
        <fullName evidence="1">Uncharacterized protein</fullName>
    </submittedName>
</protein>
<comment type="caution">
    <text evidence="1">The sequence shown here is derived from an EMBL/GenBank/DDBJ whole genome shotgun (WGS) entry which is preliminary data.</text>
</comment>
<organism evidence="1 2">
    <name type="scientific">Coprinellus micaceus</name>
    <name type="common">Glistening ink-cap mushroom</name>
    <name type="synonym">Coprinus micaceus</name>
    <dbReference type="NCBI Taxonomy" id="71717"/>
    <lineage>
        <taxon>Eukaryota</taxon>
        <taxon>Fungi</taxon>
        <taxon>Dikarya</taxon>
        <taxon>Basidiomycota</taxon>
        <taxon>Agaricomycotina</taxon>
        <taxon>Agaricomycetes</taxon>
        <taxon>Agaricomycetidae</taxon>
        <taxon>Agaricales</taxon>
        <taxon>Agaricineae</taxon>
        <taxon>Psathyrellaceae</taxon>
        <taxon>Coprinellus</taxon>
    </lineage>
</organism>
<dbReference type="OrthoDB" id="3060302at2759"/>
<keyword evidence="2" id="KW-1185">Reference proteome</keyword>
<sequence>DVETWKDIIVVEFLKRPAFLPALSSPTADLHDILDDIFTSRDDLRPPCDPDRYVYFAVDALQRYKEFGRSTLANALAARLSIERAIRLEMRAIRENVDLYKQPAESISNFVCAHFYVKALPDAEVYPPPGFFVAMTRRMARVWEPDLEEALASDSRNPPRGTDILDPGQLQLSIPEEVSCVVHDADTHEIVLVVVRNFCANGAILAGVALAGSRALRCRRNVRCEDPGSIAQLGFTAGSRNAPVFGLARNFASRAKGAAKAEQASNDELAAALAYFWSRAKGRFPKEIIDDIEGFFEAHSIPRFDPHWPDSATTIASLFLNIAGYPFSVPNIERAPGCAVVAEGYARPVHIEPQPHRWALGWNYCREGTTLIGGHFYCSRYGTEMRAAHDTAWSWSPRIFHTTGLSNAHPSTFDSDDFRLEGFAFVTPIRLASAYAAWAE</sequence>
<evidence type="ECO:0000313" key="2">
    <source>
        <dbReference type="Proteomes" id="UP000298030"/>
    </source>
</evidence>
<dbReference type="EMBL" id="QPFP01000144">
    <property type="protein sequence ID" value="TEB20314.1"/>
    <property type="molecule type" value="Genomic_DNA"/>
</dbReference>
<name>A0A4Y7SES6_COPMI</name>
<gene>
    <name evidence="1" type="ORF">FA13DRAFT_1582145</name>
</gene>
<reference evidence="1 2" key="1">
    <citation type="journal article" date="2019" name="Nat. Ecol. Evol.">
        <title>Megaphylogeny resolves global patterns of mushroom evolution.</title>
        <authorList>
            <person name="Varga T."/>
            <person name="Krizsan K."/>
            <person name="Foldi C."/>
            <person name="Dima B."/>
            <person name="Sanchez-Garcia M."/>
            <person name="Sanchez-Ramirez S."/>
            <person name="Szollosi G.J."/>
            <person name="Szarkandi J.G."/>
            <person name="Papp V."/>
            <person name="Albert L."/>
            <person name="Andreopoulos W."/>
            <person name="Angelini C."/>
            <person name="Antonin V."/>
            <person name="Barry K.W."/>
            <person name="Bougher N.L."/>
            <person name="Buchanan P."/>
            <person name="Buyck B."/>
            <person name="Bense V."/>
            <person name="Catcheside P."/>
            <person name="Chovatia M."/>
            <person name="Cooper J."/>
            <person name="Damon W."/>
            <person name="Desjardin D."/>
            <person name="Finy P."/>
            <person name="Geml J."/>
            <person name="Haridas S."/>
            <person name="Hughes K."/>
            <person name="Justo A."/>
            <person name="Karasinski D."/>
            <person name="Kautmanova I."/>
            <person name="Kiss B."/>
            <person name="Kocsube S."/>
            <person name="Kotiranta H."/>
            <person name="LaButti K.M."/>
            <person name="Lechner B.E."/>
            <person name="Liimatainen K."/>
            <person name="Lipzen A."/>
            <person name="Lukacs Z."/>
            <person name="Mihaltcheva S."/>
            <person name="Morgado L.N."/>
            <person name="Niskanen T."/>
            <person name="Noordeloos M.E."/>
            <person name="Ohm R.A."/>
            <person name="Ortiz-Santana B."/>
            <person name="Ovrebo C."/>
            <person name="Racz N."/>
            <person name="Riley R."/>
            <person name="Savchenko A."/>
            <person name="Shiryaev A."/>
            <person name="Soop K."/>
            <person name="Spirin V."/>
            <person name="Szebenyi C."/>
            <person name="Tomsovsky M."/>
            <person name="Tulloss R.E."/>
            <person name="Uehling J."/>
            <person name="Grigoriev I.V."/>
            <person name="Vagvolgyi C."/>
            <person name="Papp T."/>
            <person name="Martin F.M."/>
            <person name="Miettinen O."/>
            <person name="Hibbett D.S."/>
            <person name="Nagy L.G."/>
        </authorList>
    </citation>
    <scope>NUCLEOTIDE SEQUENCE [LARGE SCALE GENOMIC DNA]</scope>
    <source>
        <strain evidence="1 2">FP101781</strain>
    </source>
</reference>
<accession>A0A4Y7SES6</accession>
<dbReference type="STRING" id="71717.A0A4Y7SES6"/>
<proteinExistence type="predicted"/>
<dbReference type="Proteomes" id="UP000298030">
    <property type="component" value="Unassembled WGS sequence"/>
</dbReference>